<feature type="compositionally biased region" description="Basic residues" evidence="1">
    <location>
        <begin position="33"/>
        <end position="45"/>
    </location>
</feature>
<proteinExistence type="predicted"/>
<dbReference type="EMBL" id="HBDX01007277">
    <property type="protein sequence ID" value="CAD8225508.1"/>
    <property type="molecule type" value="Transcribed_RNA"/>
</dbReference>
<protein>
    <submittedName>
        <fullName evidence="3">Uncharacterized protein</fullName>
    </submittedName>
</protein>
<sequence>MRARSLPSARATRVASRATASRAPPSLSLSRAPRARSGRFRRHPPSRPPRALPDADVAPVEAWQLWFGFIAGVSPFAIAAYEFGKRVLIQRRCALCAGSGLVEVERSRGARLVKCTACGGFLPWQSWERFLSSEAGNGGVVRAPKGQTSAFYSVEKATAASREMAARRARDGEASSDRDGDDDAGLG</sequence>
<organism evidence="3">
    <name type="scientific">Ostreococcus sp. 'lucimarinus'</name>
    <dbReference type="NCBI Taxonomy" id="242159"/>
    <lineage>
        <taxon>Eukaryota</taxon>
        <taxon>Viridiplantae</taxon>
        <taxon>Chlorophyta</taxon>
        <taxon>Mamiellophyceae</taxon>
        <taxon>Mamiellales</taxon>
        <taxon>Bathycoccaceae</taxon>
        <taxon>Ostreococcus</taxon>
    </lineage>
</organism>
<dbReference type="PANTHER" id="PTHR36809">
    <property type="entry name" value="TRANSMEMBRANE PROTEIN"/>
    <property type="match status" value="1"/>
</dbReference>
<feature type="compositionally biased region" description="Low complexity" evidence="1">
    <location>
        <begin position="7"/>
        <end position="32"/>
    </location>
</feature>
<keyword evidence="2" id="KW-1133">Transmembrane helix</keyword>
<keyword evidence="2" id="KW-0472">Membrane</keyword>
<gene>
    <name evidence="3" type="ORF">OLUC0939_LOCUS6248</name>
</gene>
<dbReference type="AlphaFoldDB" id="A0A7R9XTL4"/>
<dbReference type="PANTHER" id="PTHR36809:SF1">
    <property type="entry name" value="TRANSMEMBRANE PROTEIN"/>
    <property type="match status" value="1"/>
</dbReference>
<feature type="transmembrane region" description="Helical" evidence="2">
    <location>
        <begin position="63"/>
        <end position="83"/>
    </location>
</feature>
<evidence type="ECO:0000313" key="3">
    <source>
        <dbReference type="EMBL" id="CAD8225508.1"/>
    </source>
</evidence>
<name>A0A7R9XTL4_9CHLO</name>
<feature type="region of interest" description="Disordered" evidence="1">
    <location>
        <begin position="163"/>
        <end position="187"/>
    </location>
</feature>
<reference evidence="3" key="1">
    <citation type="submission" date="2021-01" db="EMBL/GenBank/DDBJ databases">
        <authorList>
            <person name="Corre E."/>
            <person name="Pelletier E."/>
            <person name="Niang G."/>
            <person name="Scheremetjew M."/>
            <person name="Finn R."/>
            <person name="Kale V."/>
            <person name="Holt S."/>
            <person name="Cochrane G."/>
            <person name="Meng A."/>
            <person name="Brown T."/>
            <person name="Cohen L."/>
        </authorList>
    </citation>
    <scope>NUCLEOTIDE SEQUENCE</scope>
    <source>
        <strain evidence="3">Clade-A-BCC118000</strain>
    </source>
</reference>
<evidence type="ECO:0000256" key="2">
    <source>
        <dbReference type="SAM" id="Phobius"/>
    </source>
</evidence>
<keyword evidence="2" id="KW-0812">Transmembrane</keyword>
<feature type="region of interest" description="Disordered" evidence="1">
    <location>
        <begin position="1"/>
        <end position="53"/>
    </location>
</feature>
<evidence type="ECO:0000256" key="1">
    <source>
        <dbReference type="SAM" id="MobiDB-lite"/>
    </source>
</evidence>
<accession>A0A7R9XTL4</accession>
<feature type="compositionally biased region" description="Basic and acidic residues" evidence="1">
    <location>
        <begin position="164"/>
        <end position="178"/>
    </location>
</feature>